<keyword evidence="9" id="KW-0233">DNA recombination</keyword>
<protein>
    <recommendedName>
        <fullName evidence="9">ATP-dependent DNA helicase</fullName>
        <ecNumber evidence="9">5.6.2.3</ecNumber>
    </recommendedName>
</protein>
<sequence length="434" mass="48290">MDKSQLEAYNACVYGDKSVFCTGGAGCGKSFVLSNVVKRLRAKYNTYPGAVVVTASTGSAAFLIHGITLHRFAGVGIEENNLELMIGKAKSKINARNWRRVKILIIDEISMISSTLLDNLSLVAQRIRANNEPFGGIRLLLFGDFLQLPPISFLGFRGHISRAFESTVWADLNMKVIDLKGHNRYGNNFVLADVLSRLRKGSHNVEDTNYIKNLVRTVTYEDSIEPVRLYARKDKVSRYNSYRLSQLKTECVVLESTDIGTESLLSQCPVEKNLQLKIGAQVMLVRNINNVLVNGSVGTLVEFEKGEKGNMIPIVNIVTRNSRIIRYKADPVEWSAENALGNVAAIRNQVPLILAWAITIHKSQGRTIPRVIVDMEGVFEEGQCYVALSRCPDDSKMQVLNFKESYIMTNAKCVEFYASMSDNNPATGVATYTE</sequence>
<dbReference type="InterPro" id="IPR049163">
    <property type="entry name" value="Pif1-like_2B_dom"/>
</dbReference>
<comment type="caution">
    <text evidence="12">The sequence shown here is derived from an EMBL/GenBank/DDBJ whole genome shotgun (WGS) entry which is preliminary data.</text>
</comment>
<dbReference type="GO" id="GO:0006281">
    <property type="term" value="P:DNA repair"/>
    <property type="evidence" value="ECO:0007669"/>
    <property type="project" value="UniProtKB-KW"/>
</dbReference>
<evidence type="ECO:0000256" key="7">
    <source>
        <dbReference type="ARBA" id="ARBA00023204"/>
    </source>
</evidence>
<keyword evidence="5 9" id="KW-0067">ATP-binding</keyword>
<dbReference type="EC" id="5.6.2.3" evidence="9"/>
<evidence type="ECO:0000313" key="12">
    <source>
        <dbReference type="EMBL" id="KHJ34394.1"/>
    </source>
</evidence>
<dbReference type="GO" id="GO:0006310">
    <property type="term" value="P:DNA recombination"/>
    <property type="evidence" value="ECO:0007669"/>
    <property type="project" value="UniProtKB-KW"/>
</dbReference>
<comment type="catalytic activity">
    <reaction evidence="9">
        <text>ATP + H2O = ADP + phosphate + H(+)</text>
        <dbReference type="Rhea" id="RHEA:13065"/>
        <dbReference type="ChEBI" id="CHEBI:15377"/>
        <dbReference type="ChEBI" id="CHEBI:15378"/>
        <dbReference type="ChEBI" id="CHEBI:30616"/>
        <dbReference type="ChEBI" id="CHEBI:43474"/>
        <dbReference type="ChEBI" id="CHEBI:456216"/>
        <dbReference type="EC" id="5.6.2.3"/>
    </reaction>
</comment>
<dbReference type="Proteomes" id="UP000030854">
    <property type="component" value="Unassembled WGS sequence"/>
</dbReference>
<dbReference type="GO" id="GO:0000723">
    <property type="term" value="P:telomere maintenance"/>
    <property type="evidence" value="ECO:0007669"/>
    <property type="project" value="InterPro"/>
</dbReference>
<evidence type="ECO:0000256" key="2">
    <source>
        <dbReference type="ARBA" id="ARBA00022763"/>
    </source>
</evidence>
<evidence type="ECO:0000256" key="4">
    <source>
        <dbReference type="ARBA" id="ARBA00022806"/>
    </source>
</evidence>
<dbReference type="CDD" id="cd18809">
    <property type="entry name" value="SF1_C_RecD"/>
    <property type="match status" value="1"/>
</dbReference>
<keyword evidence="7 9" id="KW-0234">DNA repair</keyword>
<dbReference type="CDD" id="cd18037">
    <property type="entry name" value="DEXSc_Pif1_like"/>
    <property type="match status" value="1"/>
</dbReference>
<dbReference type="InterPro" id="IPR051055">
    <property type="entry name" value="PIF1_helicase"/>
</dbReference>
<dbReference type="GO" id="GO:0016887">
    <property type="term" value="F:ATP hydrolysis activity"/>
    <property type="evidence" value="ECO:0007669"/>
    <property type="project" value="RHEA"/>
</dbReference>
<evidence type="ECO:0000256" key="1">
    <source>
        <dbReference type="ARBA" id="ARBA00022741"/>
    </source>
</evidence>
<dbReference type="PANTHER" id="PTHR47642:SF5">
    <property type="entry name" value="ATP-DEPENDENT DNA HELICASE"/>
    <property type="match status" value="1"/>
</dbReference>
<keyword evidence="1 9" id="KW-0547">Nucleotide-binding</keyword>
<dbReference type="GO" id="GO:0043139">
    <property type="term" value="F:5'-3' DNA helicase activity"/>
    <property type="evidence" value="ECO:0007669"/>
    <property type="project" value="UniProtKB-EC"/>
</dbReference>
<evidence type="ECO:0000259" key="11">
    <source>
        <dbReference type="Pfam" id="PF21530"/>
    </source>
</evidence>
<dbReference type="Gene3D" id="3.40.50.300">
    <property type="entry name" value="P-loop containing nucleotide triphosphate hydrolases"/>
    <property type="match status" value="2"/>
</dbReference>
<keyword evidence="13" id="KW-1185">Reference proteome</keyword>
<keyword evidence="4 9" id="KW-0347">Helicase</keyword>
<dbReference type="HOGENOM" id="CLU_001613_7_1_1"/>
<evidence type="ECO:0000256" key="3">
    <source>
        <dbReference type="ARBA" id="ARBA00022801"/>
    </source>
</evidence>
<dbReference type="Pfam" id="PF05970">
    <property type="entry name" value="PIF1"/>
    <property type="match status" value="1"/>
</dbReference>
<gene>
    <name evidence="12" type="ORF">EV44_g1732</name>
</gene>
<comment type="cofactor">
    <cofactor evidence="9">
        <name>Mg(2+)</name>
        <dbReference type="ChEBI" id="CHEBI:18420"/>
    </cofactor>
</comment>
<organism evidence="12 13">
    <name type="scientific">Uncinula necator</name>
    <name type="common">Grape powdery mildew</name>
    <dbReference type="NCBI Taxonomy" id="52586"/>
    <lineage>
        <taxon>Eukaryota</taxon>
        <taxon>Fungi</taxon>
        <taxon>Dikarya</taxon>
        <taxon>Ascomycota</taxon>
        <taxon>Pezizomycotina</taxon>
        <taxon>Leotiomycetes</taxon>
        <taxon>Erysiphales</taxon>
        <taxon>Erysiphaceae</taxon>
        <taxon>Erysiphe</taxon>
    </lineage>
</organism>
<feature type="domain" description="DNA helicase Pif1-like DEAD-box helicase" evidence="10">
    <location>
        <begin position="16"/>
        <end position="185"/>
    </location>
</feature>
<evidence type="ECO:0000256" key="8">
    <source>
        <dbReference type="ARBA" id="ARBA00023235"/>
    </source>
</evidence>
<dbReference type="InterPro" id="IPR010285">
    <property type="entry name" value="DNA_helicase_pif1-like_DEAD"/>
</dbReference>
<evidence type="ECO:0000256" key="5">
    <source>
        <dbReference type="ARBA" id="ARBA00022840"/>
    </source>
</evidence>
<evidence type="ECO:0000259" key="10">
    <source>
        <dbReference type="Pfam" id="PF05970"/>
    </source>
</evidence>
<dbReference type="STRING" id="52586.A0A0B1PCM5"/>
<reference evidence="12 13" key="1">
    <citation type="journal article" date="2014" name="BMC Genomics">
        <title>Adaptive genomic structural variation in the grape powdery mildew pathogen, Erysiphe necator.</title>
        <authorList>
            <person name="Jones L."/>
            <person name="Riaz S."/>
            <person name="Morales-Cruz A."/>
            <person name="Amrine K.C."/>
            <person name="McGuire B."/>
            <person name="Gubler W.D."/>
            <person name="Walker M.A."/>
            <person name="Cantu D."/>
        </authorList>
    </citation>
    <scope>NUCLEOTIDE SEQUENCE [LARGE SCALE GENOMIC DNA]</scope>
    <source>
        <strain evidence="13">c</strain>
    </source>
</reference>
<keyword evidence="8" id="KW-0413">Isomerase</keyword>
<dbReference type="PANTHER" id="PTHR47642">
    <property type="entry name" value="ATP-DEPENDENT DNA HELICASE"/>
    <property type="match status" value="1"/>
</dbReference>
<dbReference type="OMA" id="SSAWESC"/>
<dbReference type="SUPFAM" id="SSF52540">
    <property type="entry name" value="P-loop containing nucleoside triphosphate hydrolases"/>
    <property type="match status" value="2"/>
</dbReference>
<feature type="domain" description="DNA helicase Pif1-like 2B" evidence="11">
    <location>
        <begin position="262"/>
        <end position="303"/>
    </location>
</feature>
<keyword evidence="3 9" id="KW-0378">Hydrolase</keyword>
<dbReference type="EMBL" id="JNVN01000894">
    <property type="protein sequence ID" value="KHJ34394.1"/>
    <property type="molecule type" value="Genomic_DNA"/>
</dbReference>
<dbReference type="InterPro" id="IPR027417">
    <property type="entry name" value="P-loop_NTPase"/>
</dbReference>
<dbReference type="AlphaFoldDB" id="A0A0B1PCM5"/>
<dbReference type="GO" id="GO:0005524">
    <property type="term" value="F:ATP binding"/>
    <property type="evidence" value="ECO:0007669"/>
    <property type="project" value="UniProtKB-KW"/>
</dbReference>
<evidence type="ECO:0000313" key="13">
    <source>
        <dbReference type="Proteomes" id="UP000030854"/>
    </source>
</evidence>
<evidence type="ECO:0000256" key="6">
    <source>
        <dbReference type="ARBA" id="ARBA00023125"/>
    </source>
</evidence>
<accession>A0A0B1PCM5</accession>
<evidence type="ECO:0000256" key="9">
    <source>
        <dbReference type="RuleBase" id="RU363044"/>
    </source>
</evidence>
<dbReference type="Pfam" id="PF21530">
    <property type="entry name" value="Pif1_2B_dom"/>
    <property type="match status" value="1"/>
</dbReference>
<proteinExistence type="inferred from homology"/>
<keyword evidence="2 9" id="KW-0227">DNA damage</keyword>
<comment type="similarity">
    <text evidence="9">Belongs to the helicase family.</text>
</comment>
<keyword evidence="6" id="KW-0238">DNA-binding</keyword>
<name>A0A0B1PCM5_UNCNE</name>